<organism evidence="1 2">
    <name type="scientific">Dentiscutata heterogama</name>
    <dbReference type="NCBI Taxonomy" id="1316150"/>
    <lineage>
        <taxon>Eukaryota</taxon>
        <taxon>Fungi</taxon>
        <taxon>Fungi incertae sedis</taxon>
        <taxon>Mucoromycota</taxon>
        <taxon>Glomeromycotina</taxon>
        <taxon>Glomeromycetes</taxon>
        <taxon>Diversisporales</taxon>
        <taxon>Gigasporaceae</taxon>
        <taxon>Dentiscutata</taxon>
    </lineage>
</organism>
<protein>
    <submittedName>
        <fullName evidence="1">12129_t:CDS:1</fullName>
    </submittedName>
</protein>
<keyword evidence="2" id="KW-1185">Reference proteome</keyword>
<proteinExistence type="predicted"/>
<gene>
    <name evidence="1" type="ORF">DHETER_LOCUS11757</name>
</gene>
<feature type="non-terminal residue" evidence="1">
    <location>
        <position position="1"/>
    </location>
</feature>
<dbReference type="EMBL" id="CAJVPU010026737">
    <property type="protein sequence ID" value="CAG8701050.1"/>
    <property type="molecule type" value="Genomic_DNA"/>
</dbReference>
<reference evidence="1" key="1">
    <citation type="submission" date="2021-06" db="EMBL/GenBank/DDBJ databases">
        <authorList>
            <person name="Kallberg Y."/>
            <person name="Tangrot J."/>
            <person name="Rosling A."/>
        </authorList>
    </citation>
    <scope>NUCLEOTIDE SEQUENCE</scope>
    <source>
        <strain evidence="1">IL203A</strain>
    </source>
</reference>
<evidence type="ECO:0000313" key="1">
    <source>
        <dbReference type="EMBL" id="CAG8701050.1"/>
    </source>
</evidence>
<evidence type="ECO:0000313" key="2">
    <source>
        <dbReference type="Proteomes" id="UP000789702"/>
    </source>
</evidence>
<comment type="caution">
    <text evidence="1">The sequence shown here is derived from an EMBL/GenBank/DDBJ whole genome shotgun (WGS) entry which is preliminary data.</text>
</comment>
<accession>A0ACA9PDD3</accession>
<sequence length="50" mass="6025">FVNSIVRRTYFKNEEGRNLAQKDKDETFYLLSKRLNLSEMLKLGEMSKPW</sequence>
<dbReference type="Proteomes" id="UP000789702">
    <property type="component" value="Unassembled WGS sequence"/>
</dbReference>
<name>A0ACA9PDD3_9GLOM</name>